<dbReference type="AlphaFoldDB" id="A0A317T104"/>
<sequence length="454" mass="50798">MPEAFISAVTESGLLDDPIAFSEKVSTLRLLRPAWDAQNARAAGKAAKRGKRGKREAAGPDTHTALEMYTDFFTSGGLTNAPTPVSFLDILRYPNTRLESDHSYIQFLFPTDSTSSYNPSAPPLPAGFRHALMTTPGFGECCIMGVRRMMVFWGFQHRGTSSTGRPLWRLAPNFTAEHHGWTRRVDHNHLRINRAIRFMRLVGGDRIARAVYRCVMAAIRERNLPVNKRSRRLWRRAALGPMSMDPLAKNFPPDANFWTDSDLDEDEVIVVPRPDLNDSDDDDQEGPEGGADPLLVAGPETFTPGSHPASQATEQSGSKRPSDSTDDDGWHKRQRLQPAWGVPTDSLESSPGFDWDREMHLFKTLRRAGHAEDRPAHHDNGGPEEDLYAADYSSSSEGFLDPHERDEDFIPKRLPFSPIGPMTQSQDIQQTAERYPLLSFLPSFLPSPGTYLMK</sequence>
<dbReference type="GO" id="GO:0016020">
    <property type="term" value="C:membrane"/>
    <property type="evidence" value="ECO:0007669"/>
    <property type="project" value="InterPro"/>
</dbReference>
<evidence type="ECO:0000256" key="1">
    <source>
        <dbReference type="SAM" id="MobiDB-lite"/>
    </source>
</evidence>
<dbReference type="GO" id="GO:0038023">
    <property type="term" value="F:signaling receptor activity"/>
    <property type="evidence" value="ECO:0007669"/>
    <property type="project" value="InterPro"/>
</dbReference>
<organism evidence="3 4">
    <name type="scientific">Tuber magnatum</name>
    <name type="common">white Piedmont truffle</name>
    <dbReference type="NCBI Taxonomy" id="42249"/>
    <lineage>
        <taxon>Eukaryota</taxon>
        <taxon>Fungi</taxon>
        <taxon>Dikarya</taxon>
        <taxon>Ascomycota</taxon>
        <taxon>Pezizomycotina</taxon>
        <taxon>Pezizomycetes</taxon>
        <taxon>Pezizales</taxon>
        <taxon>Tuberaceae</taxon>
        <taxon>Tuber</taxon>
    </lineage>
</organism>
<name>A0A317T104_9PEZI</name>
<feature type="domain" description="Opioid growth factor receptor (OGFr) conserved" evidence="2">
    <location>
        <begin position="96"/>
        <end position="203"/>
    </location>
</feature>
<dbReference type="STRING" id="42249.A0A317T104"/>
<feature type="region of interest" description="Disordered" evidence="1">
    <location>
        <begin position="273"/>
        <end position="353"/>
    </location>
</feature>
<comment type="caution">
    <text evidence="3">The sequence shown here is derived from an EMBL/GenBank/DDBJ whole genome shotgun (WGS) entry which is preliminary data.</text>
</comment>
<dbReference type="InterPro" id="IPR006757">
    <property type="entry name" value="OGF_rcpt"/>
</dbReference>
<feature type="region of interest" description="Disordered" evidence="1">
    <location>
        <begin position="366"/>
        <end position="431"/>
    </location>
</feature>
<feature type="region of interest" description="Disordered" evidence="1">
    <location>
        <begin position="41"/>
        <end position="60"/>
    </location>
</feature>
<proteinExistence type="predicted"/>
<feature type="compositionally biased region" description="Acidic residues" evidence="1">
    <location>
        <begin position="277"/>
        <end position="286"/>
    </location>
</feature>
<dbReference type="EMBL" id="PYWC01000004">
    <property type="protein sequence ID" value="PWW80274.1"/>
    <property type="molecule type" value="Genomic_DNA"/>
</dbReference>
<feature type="compositionally biased region" description="Basic and acidic residues" evidence="1">
    <location>
        <begin position="400"/>
        <end position="411"/>
    </location>
</feature>
<feature type="compositionally biased region" description="Basic and acidic residues" evidence="1">
    <location>
        <begin position="320"/>
        <end position="331"/>
    </location>
</feature>
<dbReference type="OrthoDB" id="9030204at2759"/>
<evidence type="ECO:0000313" key="3">
    <source>
        <dbReference type="EMBL" id="PWW80274.1"/>
    </source>
</evidence>
<reference evidence="3 4" key="1">
    <citation type="submission" date="2018-03" db="EMBL/GenBank/DDBJ databases">
        <title>Genomes of Pezizomycetes fungi and the evolution of truffles.</title>
        <authorList>
            <person name="Murat C."/>
            <person name="Payen T."/>
            <person name="Noel B."/>
            <person name="Kuo A."/>
            <person name="Martin F.M."/>
        </authorList>
    </citation>
    <scope>NUCLEOTIDE SEQUENCE [LARGE SCALE GENOMIC DNA]</scope>
    <source>
        <strain evidence="3">091103-1</strain>
    </source>
</reference>
<evidence type="ECO:0000313" key="4">
    <source>
        <dbReference type="Proteomes" id="UP000246991"/>
    </source>
</evidence>
<protein>
    <recommendedName>
        <fullName evidence="2">Opioid growth factor receptor (OGFr) conserved domain-containing protein</fullName>
    </recommendedName>
</protein>
<keyword evidence="4" id="KW-1185">Reference proteome</keyword>
<dbReference type="Proteomes" id="UP000246991">
    <property type="component" value="Unassembled WGS sequence"/>
</dbReference>
<evidence type="ECO:0000259" key="2">
    <source>
        <dbReference type="Pfam" id="PF04664"/>
    </source>
</evidence>
<dbReference type="Pfam" id="PF04664">
    <property type="entry name" value="OGFr_N"/>
    <property type="match status" value="1"/>
</dbReference>
<feature type="compositionally biased region" description="Polar residues" evidence="1">
    <location>
        <begin position="422"/>
        <end position="431"/>
    </location>
</feature>
<accession>A0A317T104</accession>
<feature type="compositionally biased region" description="Polar residues" evidence="1">
    <location>
        <begin position="308"/>
        <end position="319"/>
    </location>
</feature>
<gene>
    <name evidence="3" type="ORF">C7212DRAFT_361226</name>
</gene>
<feature type="compositionally biased region" description="Basic and acidic residues" evidence="1">
    <location>
        <begin position="369"/>
        <end position="381"/>
    </location>
</feature>